<sequence length="1279" mass="147699">MLNPLWMAEDEIDHPQAEPTHNNRKELRNEEDEDILDQFKKLLRYSRNTSKHNFRRNMAKTENSSKFLWIKPQQTSEWLNSVASLMIKRLNMGKPVTQIRPHFLTSLLGPSSCSHFSSTNILYAEVMTSRIVESLKNSPKPQTLVLLGKTREERIDVITQTLDKLFFECTAQKNSEELNNSPKARETDGGYRFSKCILSEQLCLLYKLGSSRDVSSPYGMIKPSFGFNITLTFKRGTDTYQVNPSIMDFDVLAFLFNRYEIEYILKRKTNPYQSSVRLILEHFEIFKDLLCAPTKMIEPLLGHTFIGLKHFSFIEELKKDTTNAEAKFYDLLKNVKRALKCSTREINAFLRGLSMVLLLIDIDDRSSVDVFKEGLRMDMERHIETFDSELLAHLCDILQMERFEVLKNMNSMISGKVLPGTFKSSTDFACVVYEAIFRWVVEKGHLASKSFTNIEEAEDELEPDQLSAIHIISLPELAHNNSLHYFGDLWCNVSSEHLYSWALQYLIEDISSIHTREGYKLTDPLVDVLEKSPSREVIDFLLGSQGILCTFPALSQQSAYQEKYEAIDSIIQYFRNNSYYGLSCVNICKSDEDHLVIDHSFGRFEYSMDAIFPTAVNEAPEYQIIRNGIPCVDISETHKEFLANMKQLLSSTALNADPTFLTFCYLNTSSSTDTQLAESSFSNLTSQIACSVLSFVAETNEKSFDYVLSPTTFWRTFNSLTFKLQFLKDSNTSKRKDMVSLATNVLQHYLGSNHDSNDKLSYFVGKYNILMKKDAYDFLRKRVLQIMEEAALVIQRQWRLVIIRRQIFKSLRELISKRRDPLRKNDVANEDSKPNVTTMVDDARNTSQPTPIKERKKKMQKSYAYSLMKRKENTKHGIDKSQLPQKALVKKKSSLSISQNKPVILSRNEKVIESVIVIQAFIRGGLLKRQISTLERLAVMLQSLYRERKYSEIEKELRKRKFEVIKRKNEQKKNEFDRQNRAALTIQHAWKKFKTRYFHTHLLEAVIIIQRAWRAYKTRRAIDLALKNNKAKRQQEKRRLDLEDRERKIREAESRIAKYSQELEEKQKLLKEEEQRLMKNQFMERKQKEEKLWATVSEISTSLLLSRGSTLNITHGSSSGSVSSMTSSQDDRCSSEGSPKKKTYSDFLKETYGNAPVVKLKEKTPKIAKQHSSNVSPKKEVKTPKNVSSFRKSFLNTGASSGDRHGVTTSASPKPPTIPKLALNKIFLNNTTHGMTSIKKQQSKTVYATPVQESKKQSEDGWLTWQKGIDELSQILRKE</sequence>
<dbReference type="Pfam" id="PF00612">
    <property type="entry name" value="IQ"/>
    <property type="match status" value="2"/>
</dbReference>
<comment type="caution">
    <text evidence="3">The sequence shown here is derived from an EMBL/GenBank/DDBJ whole genome shotgun (WGS) entry which is preliminary data.</text>
</comment>
<protein>
    <recommendedName>
        <fullName evidence="5">IQ calmodulin-binding motif family protein</fullName>
    </recommendedName>
</protein>
<feature type="region of interest" description="Disordered" evidence="2">
    <location>
        <begin position="9"/>
        <end position="29"/>
    </location>
</feature>
<dbReference type="AlphaFoldDB" id="A0AA88KSI2"/>
<feature type="compositionally biased region" description="Polar residues" evidence="2">
    <location>
        <begin position="1185"/>
        <end position="1200"/>
    </location>
</feature>
<organism evidence="3 4">
    <name type="scientific">Naegleria lovaniensis</name>
    <name type="common">Amoeba</name>
    <dbReference type="NCBI Taxonomy" id="51637"/>
    <lineage>
        <taxon>Eukaryota</taxon>
        <taxon>Discoba</taxon>
        <taxon>Heterolobosea</taxon>
        <taxon>Tetramitia</taxon>
        <taxon>Eutetramitia</taxon>
        <taxon>Vahlkampfiidae</taxon>
        <taxon>Naegleria</taxon>
    </lineage>
</organism>
<dbReference type="InterPro" id="IPR027417">
    <property type="entry name" value="P-loop_NTPase"/>
</dbReference>
<feature type="compositionally biased region" description="Low complexity" evidence="2">
    <location>
        <begin position="1112"/>
        <end position="1128"/>
    </location>
</feature>
<evidence type="ECO:0000313" key="3">
    <source>
        <dbReference type="EMBL" id="KAG2394161.1"/>
    </source>
</evidence>
<keyword evidence="1" id="KW-0175">Coiled coil</keyword>
<dbReference type="Proteomes" id="UP000816034">
    <property type="component" value="Unassembled WGS sequence"/>
</dbReference>
<proteinExistence type="predicted"/>
<feature type="region of interest" description="Disordered" evidence="2">
    <location>
        <begin position="825"/>
        <end position="849"/>
    </location>
</feature>
<dbReference type="PROSITE" id="PS50096">
    <property type="entry name" value="IQ"/>
    <property type="match status" value="3"/>
</dbReference>
<dbReference type="GeneID" id="68096380"/>
<evidence type="ECO:0000256" key="1">
    <source>
        <dbReference type="SAM" id="Coils"/>
    </source>
</evidence>
<dbReference type="Gene3D" id="1.20.5.190">
    <property type="match status" value="1"/>
</dbReference>
<evidence type="ECO:0000256" key="2">
    <source>
        <dbReference type="SAM" id="MobiDB-lite"/>
    </source>
</evidence>
<keyword evidence="4" id="KW-1185">Reference proteome</keyword>
<feature type="coiled-coil region" evidence="1">
    <location>
        <begin position="1026"/>
        <end position="1091"/>
    </location>
</feature>
<dbReference type="SUPFAM" id="SSF52540">
    <property type="entry name" value="P-loop containing nucleoside triphosphate hydrolases"/>
    <property type="match status" value="1"/>
</dbReference>
<dbReference type="InterPro" id="IPR000048">
    <property type="entry name" value="IQ_motif_EF-hand-BS"/>
</dbReference>
<feature type="region of interest" description="Disordered" evidence="2">
    <location>
        <begin position="1164"/>
        <end position="1218"/>
    </location>
</feature>
<accession>A0AA88KSI2</accession>
<dbReference type="CDD" id="cd23767">
    <property type="entry name" value="IQCD"/>
    <property type="match status" value="1"/>
</dbReference>
<evidence type="ECO:0008006" key="5">
    <source>
        <dbReference type="Google" id="ProtNLM"/>
    </source>
</evidence>
<reference evidence="3 4" key="1">
    <citation type="journal article" date="2018" name="BMC Genomics">
        <title>The genome of Naegleria lovaniensis, the basis for a comparative approach to unravel pathogenicity factors of the human pathogenic amoeba N. fowleri.</title>
        <authorList>
            <person name="Liechti N."/>
            <person name="Schurch N."/>
            <person name="Bruggmann R."/>
            <person name="Wittwer M."/>
        </authorList>
    </citation>
    <scope>NUCLEOTIDE SEQUENCE [LARGE SCALE GENOMIC DNA]</scope>
    <source>
        <strain evidence="3 4">ATCC 30569</strain>
    </source>
</reference>
<gene>
    <name evidence="3" type="ORF">C9374_003925</name>
</gene>
<dbReference type="SMART" id="SM00015">
    <property type="entry name" value="IQ"/>
    <property type="match status" value="3"/>
</dbReference>
<dbReference type="RefSeq" id="XP_044556055.1">
    <property type="nucleotide sequence ID" value="XM_044693507.1"/>
</dbReference>
<feature type="region of interest" description="Disordered" evidence="2">
    <location>
        <begin position="1112"/>
        <end position="1143"/>
    </location>
</feature>
<evidence type="ECO:0000313" key="4">
    <source>
        <dbReference type="Proteomes" id="UP000816034"/>
    </source>
</evidence>
<dbReference type="EMBL" id="PYSW02000001">
    <property type="protein sequence ID" value="KAG2394161.1"/>
    <property type="molecule type" value="Genomic_DNA"/>
</dbReference>
<name>A0AA88KSI2_NAELO</name>
<feature type="compositionally biased region" description="Basic and acidic residues" evidence="2">
    <location>
        <begin position="13"/>
        <end position="28"/>
    </location>
</feature>